<reference evidence="1 2" key="1">
    <citation type="submission" date="2017-05" db="EMBL/GenBank/DDBJ databases">
        <title>Streptomyces alboflavus Genome sequencing and assembly.</title>
        <authorList>
            <person name="Wang Y."/>
            <person name="Du B."/>
            <person name="Ding Y."/>
            <person name="Liu H."/>
            <person name="Hou Q."/>
            <person name="Liu K."/>
            <person name="Wang C."/>
            <person name="Yao L."/>
        </authorList>
    </citation>
    <scope>NUCLEOTIDE SEQUENCE [LARGE SCALE GENOMIC DNA]</scope>
    <source>
        <strain evidence="1 2">MDJK44</strain>
    </source>
</reference>
<name>A0A1Z1W552_9ACTN</name>
<dbReference type="Proteomes" id="UP000195880">
    <property type="component" value="Chromosome"/>
</dbReference>
<organism evidence="1 2">
    <name type="scientific">Streptomyces alboflavus</name>
    <dbReference type="NCBI Taxonomy" id="67267"/>
    <lineage>
        <taxon>Bacteria</taxon>
        <taxon>Bacillati</taxon>
        <taxon>Actinomycetota</taxon>
        <taxon>Actinomycetes</taxon>
        <taxon>Kitasatosporales</taxon>
        <taxon>Streptomycetaceae</taxon>
        <taxon>Streptomyces</taxon>
    </lineage>
</organism>
<proteinExistence type="predicted"/>
<gene>
    <name evidence="1" type="ORF">SMD44_00954</name>
</gene>
<dbReference type="KEGG" id="salf:SMD44_00954"/>
<dbReference type="OrthoDB" id="4219136at2"/>
<accession>A0A1Z1W552</accession>
<evidence type="ECO:0000313" key="1">
    <source>
        <dbReference type="EMBL" id="ARX81556.1"/>
    </source>
</evidence>
<dbReference type="AlphaFoldDB" id="A0A1Z1W552"/>
<dbReference type="RefSeq" id="WP_087882954.1">
    <property type="nucleotide sequence ID" value="NZ_CP021748.1"/>
</dbReference>
<protein>
    <submittedName>
        <fullName evidence="1">Uncharacterized protein</fullName>
    </submittedName>
</protein>
<keyword evidence="2" id="KW-1185">Reference proteome</keyword>
<dbReference type="EMBL" id="CP021748">
    <property type="protein sequence ID" value="ARX81556.1"/>
    <property type="molecule type" value="Genomic_DNA"/>
</dbReference>
<evidence type="ECO:0000313" key="2">
    <source>
        <dbReference type="Proteomes" id="UP000195880"/>
    </source>
</evidence>
<sequence length="81" mass="9072">MTDALDEAIEAATQDVTAISDPVASFRATREVRAQLNAGDRRLIEHEKRMVWLLREGRTWEEVGEMLGFSGSRAEAIARGR</sequence>